<sequence>MRVRPGSYHPEVQQMESANSTDFLTATSVVRRAGTPGTFDSHLPPVWDTGEGIDGGILLAVAARATAAATAVRAERFFPSSVSASFLTASRPGPVRVRTDVIQRGSRFTTSQVSLTQRAEDDREIERMRALVSHGTLASQASADTPLPPVITPPSACVSRDDAPGGRAEHLGHLAGVDIRLTPECAGWAFGAPSRTGHFDGWFRLANGREPDPLALLVAVRALPPISFAFGRVGWLPTVQLTAHIRGYPAPGWLQVRTSTKALRGDHVIEDAEVWDSAGELVLQSRQFAAPV</sequence>
<dbReference type="InterPro" id="IPR052389">
    <property type="entry name" value="Sec_Metab_Biosynth-Assoc"/>
</dbReference>
<dbReference type="Proteomes" id="UP000653493">
    <property type="component" value="Unassembled WGS sequence"/>
</dbReference>
<dbReference type="InterPro" id="IPR049449">
    <property type="entry name" value="TesB_ACOT8-like_N"/>
</dbReference>
<feature type="domain" description="Acyl-CoA thioesterase-like C-terminal" evidence="3">
    <location>
        <begin position="155"/>
        <end position="288"/>
    </location>
</feature>
<evidence type="ECO:0000313" key="4">
    <source>
        <dbReference type="EMBL" id="GGS52232.1"/>
    </source>
</evidence>
<dbReference type="InterPro" id="IPR029069">
    <property type="entry name" value="HotDog_dom_sf"/>
</dbReference>
<evidence type="ECO:0000259" key="3">
    <source>
        <dbReference type="Pfam" id="PF20789"/>
    </source>
</evidence>
<dbReference type="EMBL" id="BMSL01000016">
    <property type="protein sequence ID" value="GGS52232.1"/>
    <property type="molecule type" value="Genomic_DNA"/>
</dbReference>
<organism evidence="4 5">
    <name type="scientific">Streptomyces griseoviridis</name>
    <dbReference type="NCBI Taxonomy" id="45398"/>
    <lineage>
        <taxon>Bacteria</taxon>
        <taxon>Bacillati</taxon>
        <taxon>Actinomycetota</taxon>
        <taxon>Actinomycetes</taxon>
        <taxon>Kitasatosporales</taxon>
        <taxon>Streptomycetaceae</taxon>
        <taxon>Streptomyces</taxon>
    </lineage>
</organism>
<dbReference type="PANTHER" id="PTHR38110">
    <property type="entry name" value="CHROMOSOME 23, WHOLE GENOME SHOTGUN SEQUENCE"/>
    <property type="match status" value="1"/>
</dbReference>
<reference evidence="4" key="1">
    <citation type="journal article" date="2014" name="Int. J. Syst. Evol. Microbiol.">
        <title>Complete genome sequence of Corynebacterium casei LMG S-19264T (=DSM 44701T), isolated from a smear-ripened cheese.</title>
        <authorList>
            <consortium name="US DOE Joint Genome Institute (JGI-PGF)"/>
            <person name="Walter F."/>
            <person name="Albersmeier A."/>
            <person name="Kalinowski J."/>
            <person name="Ruckert C."/>
        </authorList>
    </citation>
    <scope>NUCLEOTIDE SEQUENCE</scope>
    <source>
        <strain evidence="4">JCM 4234</strain>
    </source>
</reference>
<accession>A0A918LHZ7</accession>
<evidence type="ECO:0000259" key="2">
    <source>
        <dbReference type="Pfam" id="PF13622"/>
    </source>
</evidence>
<evidence type="ECO:0000256" key="1">
    <source>
        <dbReference type="SAM" id="MobiDB-lite"/>
    </source>
</evidence>
<feature type="domain" description="Acyl-CoA thioesterase-like N-terminal HotDog" evidence="2">
    <location>
        <begin position="43"/>
        <end position="134"/>
    </location>
</feature>
<protein>
    <recommendedName>
        <fullName evidence="6">TesB-like acyl-CoA thioesterase 3</fullName>
    </recommendedName>
</protein>
<evidence type="ECO:0000313" key="5">
    <source>
        <dbReference type="Proteomes" id="UP000653493"/>
    </source>
</evidence>
<comment type="caution">
    <text evidence="4">The sequence shown here is derived from an EMBL/GenBank/DDBJ whole genome shotgun (WGS) entry which is preliminary data.</text>
</comment>
<dbReference type="Pfam" id="PF13622">
    <property type="entry name" value="4HBT_3"/>
    <property type="match status" value="1"/>
</dbReference>
<dbReference type="InterPro" id="IPR042171">
    <property type="entry name" value="Acyl-CoA_hotdog"/>
</dbReference>
<dbReference type="Gene3D" id="2.40.160.210">
    <property type="entry name" value="Acyl-CoA thioesterase, double hotdog domain"/>
    <property type="match status" value="1"/>
</dbReference>
<dbReference type="InterPro" id="IPR049450">
    <property type="entry name" value="ACOT8-like_C"/>
</dbReference>
<dbReference type="PANTHER" id="PTHR38110:SF1">
    <property type="entry name" value="THIOESTERASE DOMAIN-CONTAINING PROTEIN"/>
    <property type="match status" value="1"/>
</dbReference>
<feature type="region of interest" description="Disordered" evidence="1">
    <location>
        <begin position="1"/>
        <end position="20"/>
    </location>
</feature>
<proteinExistence type="predicted"/>
<reference evidence="4" key="2">
    <citation type="submission" date="2020-09" db="EMBL/GenBank/DDBJ databases">
        <authorList>
            <person name="Sun Q."/>
            <person name="Ohkuma M."/>
        </authorList>
    </citation>
    <scope>NUCLEOTIDE SEQUENCE</scope>
    <source>
        <strain evidence="4">JCM 4234</strain>
    </source>
</reference>
<dbReference type="SUPFAM" id="SSF54637">
    <property type="entry name" value="Thioesterase/thiol ester dehydrase-isomerase"/>
    <property type="match status" value="2"/>
</dbReference>
<dbReference type="Pfam" id="PF20789">
    <property type="entry name" value="4HBT_3C"/>
    <property type="match status" value="1"/>
</dbReference>
<evidence type="ECO:0008006" key="6">
    <source>
        <dbReference type="Google" id="ProtNLM"/>
    </source>
</evidence>
<dbReference type="AlphaFoldDB" id="A0A918LHZ7"/>
<gene>
    <name evidence="4" type="ORF">GCM10010238_47020</name>
</gene>
<name>A0A918LHZ7_STRGD</name>
<keyword evidence="5" id="KW-1185">Reference proteome</keyword>